<gene>
    <name evidence="2" type="ORF">RJJ65_34680</name>
</gene>
<evidence type="ECO:0000313" key="2">
    <source>
        <dbReference type="EMBL" id="MDR9777680.1"/>
    </source>
</evidence>
<evidence type="ECO:0008006" key="4">
    <source>
        <dbReference type="Google" id="ProtNLM"/>
    </source>
</evidence>
<sequence>MKKFSLTTLACAITLLSACSSMPVKQEIALEPQPVAVPLVLQRVDAEATAPHYRLNPKSYFSPLNPILVKEITNALTPKIINKATGEIVSKLPIEVPQTPVVDNPLNTAQNPTLNATGNDTVMTNQLPVNSQAVADGQAVTKQDLQAALLTIDPSLKLEDQQVVAIQTQVNQPNAAPVLANNASNTDTSTESPAAADAILNQDSARIIIPIHNPFAIKGVS</sequence>
<dbReference type="EMBL" id="JAVLSF010000102">
    <property type="protein sequence ID" value="MDR9777680.1"/>
    <property type="molecule type" value="Genomic_DNA"/>
</dbReference>
<dbReference type="AlphaFoldDB" id="A0AAJ2GXI8"/>
<dbReference type="Proteomes" id="UP001268610">
    <property type="component" value="Unassembled WGS sequence"/>
</dbReference>
<comment type="caution">
    <text evidence="2">The sequence shown here is derived from an EMBL/GenBank/DDBJ whole genome shotgun (WGS) entry which is preliminary data.</text>
</comment>
<feature type="non-terminal residue" evidence="2">
    <location>
        <position position="221"/>
    </location>
</feature>
<evidence type="ECO:0000256" key="1">
    <source>
        <dbReference type="SAM" id="SignalP"/>
    </source>
</evidence>
<proteinExistence type="predicted"/>
<organism evidence="2 3">
    <name type="scientific">Rhizobium hidalgonense</name>
    <dbReference type="NCBI Taxonomy" id="1538159"/>
    <lineage>
        <taxon>Bacteria</taxon>
        <taxon>Pseudomonadati</taxon>
        <taxon>Pseudomonadota</taxon>
        <taxon>Alphaproteobacteria</taxon>
        <taxon>Hyphomicrobiales</taxon>
        <taxon>Rhizobiaceae</taxon>
        <taxon>Rhizobium/Agrobacterium group</taxon>
        <taxon>Rhizobium</taxon>
    </lineage>
</organism>
<evidence type="ECO:0000313" key="3">
    <source>
        <dbReference type="Proteomes" id="UP001268610"/>
    </source>
</evidence>
<accession>A0AAJ2GXI8</accession>
<feature type="chain" id="PRO_5042467033" description="Lipoprotein" evidence="1">
    <location>
        <begin position="27"/>
        <end position="221"/>
    </location>
</feature>
<name>A0AAJ2GXI8_9HYPH</name>
<dbReference type="RefSeq" id="WP_310865881.1">
    <property type="nucleotide sequence ID" value="NZ_JAVLSF010000102.1"/>
</dbReference>
<feature type="signal peptide" evidence="1">
    <location>
        <begin position="1"/>
        <end position="26"/>
    </location>
</feature>
<dbReference type="PROSITE" id="PS51257">
    <property type="entry name" value="PROKAR_LIPOPROTEIN"/>
    <property type="match status" value="1"/>
</dbReference>
<keyword evidence="1" id="KW-0732">Signal</keyword>
<reference evidence="2" key="1">
    <citation type="submission" date="2023-04" db="EMBL/GenBank/DDBJ databases">
        <title>Genomic characterization of faba bean (Vicia faba) microsymbionts in Mexican soils.</title>
        <authorList>
            <person name="Rivera Orduna F.N."/>
            <person name="Guevara-Luna J."/>
            <person name="Yan J."/>
            <person name="Arroyo-Herrera I."/>
            <person name="Li Y."/>
            <person name="Vasquez-Murrieta M.S."/>
            <person name="Wang E.T."/>
        </authorList>
    </citation>
    <scope>NUCLEOTIDE SEQUENCE</scope>
    <source>
        <strain evidence="2">CH26</strain>
    </source>
</reference>
<protein>
    <recommendedName>
        <fullName evidence="4">Lipoprotein</fullName>
    </recommendedName>
</protein>